<proteinExistence type="predicted"/>
<accession>D4QB30</accession>
<dbReference type="EMBL" id="AB508755">
    <property type="protein sequence ID" value="BAJ04893.1"/>
    <property type="molecule type" value="Genomic_DNA"/>
</dbReference>
<dbReference type="AlphaFoldDB" id="D4QB30"/>
<organism evidence="1">
    <name type="scientific">Gallus gallus</name>
    <name type="common">Chicken</name>
    <dbReference type="NCBI Taxonomy" id="9031"/>
    <lineage>
        <taxon>Eukaryota</taxon>
        <taxon>Metazoa</taxon>
        <taxon>Chordata</taxon>
        <taxon>Craniata</taxon>
        <taxon>Vertebrata</taxon>
        <taxon>Euteleostomi</taxon>
        <taxon>Archelosauria</taxon>
        <taxon>Archosauria</taxon>
        <taxon>Dinosauria</taxon>
        <taxon>Saurischia</taxon>
        <taxon>Theropoda</taxon>
        <taxon>Coelurosauria</taxon>
        <taxon>Aves</taxon>
        <taxon>Neognathae</taxon>
        <taxon>Galloanserae</taxon>
        <taxon>Galliformes</taxon>
        <taxon>Phasianidae</taxon>
        <taxon>Phasianinae</taxon>
        <taxon>Gallus</taxon>
    </lineage>
</organism>
<sequence length="32" mass="3372">MRFLFDSLSGTLAAELGKSSLPNKIQNGGCLC</sequence>
<gene>
    <name evidence="1" type="primary">BG</name>
</gene>
<feature type="non-terminal residue" evidence="1">
    <location>
        <position position="32"/>
    </location>
</feature>
<name>D4QB30_CHICK</name>
<dbReference type="EMBL" id="AB508757">
    <property type="protein sequence ID" value="BAJ04895.1"/>
    <property type="molecule type" value="Genomic_DNA"/>
</dbReference>
<reference evidence="1" key="1">
    <citation type="journal article" date="2010" name="Poult. Sci.">
        <title>Genotypes of chicken major histocompatibility complex B locus associated with regression of Rous sarcoma virus J-strain tumors.</title>
        <authorList>
            <person name="Suzuki K."/>
            <person name="Matsumoto T."/>
            <person name="Kobayashi E."/>
            <person name="Uenishi H."/>
            <person name="Churkina I."/>
            <person name="Plastow G."/>
            <person name="Yamashita H."/>
            <person name="Hamasima N."/>
            <person name="Mitsuhashi T."/>
        </authorList>
    </citation>
    <scope>NUCLEOTIDE SEQUENCE</scope>
</reference>
<evidence type="ECO:0000313" key="1">
    <source>
        <dbReference type="EMBL" id="BAJ04891.1"/>
    </source>
</evidence>
<dbReference type="EMBL" id="AB508753">
    <property type="protein sequence ID" value="BAJ04891.1"/>
    <property type="molecule type" value="Genomic_DNA"/>
</dbReference>
<dbReference type="EMBL" id="AB508754">
    <property type="protein sequence ID" value="BAJ04892.1"/>
    <property type="molecule type" value="Genomic_DNA"/>
</dbReference>
<protein>
    <submittedName>
        <fullName evidence="1">BG antigen</fullName>
    </submittedName>
</protein>
<dbReference type="EMBL" id="AB508756">
    <property type="protein sequence ID" value="BAJ04894.1"/>
    <property type="molecule type" value="Genomic_DNA"/>
</dbReference>